<dbReference type="Proteomes" id="UP000326903">
    <property type="component" value="Unassembled WGS sequence"/>
</dbReference>
<organism evidence="9 10">
    <name type="scientific">Ginsengibacter hankyongi</name>
    <dbReference type="NCBI Taxonomy" id="2607284"/>
    <lineage>
        <taxon>Bacteria</taxon>
        <taxon>Pseudomonadati</taxon>
        <taxon>Bacteroidota</taxon>
        <taxon>Chitinophagia</taxon>
        <taxon>Chitinophagales</taxon>
        <taxon>Chitinophagaceae</taxon>
        <taxon>Ginsengibacter</taxon>
    </lineage>
</organism>
<evidence type="ECO:0000259" key="8">
    <source>
        <dbReference type="SMART" id="SM00922"/>
    </source>
</evidence>
<accession>A0A5J5IFN9</accession>
<dbReference type="RefSeq" id="WP_150415904.1">
    <property type="nucleotide sequence ID" value="NZ_VYQF01000005.1"/>
</dbReference>
<dbReference type="Gene3D" id="3.20.20.120">
    <property type="entry name" value="Enolase-like C-terminal domain"/>
    <property type="match status" value="1"/>
</dbReference>
<evidence type="ECO:0000256" key="5">
    <source>
        <dbReference type="PIRSR" id="PIRSR634603-1"/>
    </source>
</evidence>
<keyword evidence="2 6" id="KW-0479">Metal-binding</keyword>
<proteinExistence type="inferred from homology"/>
<evidence type="ECO:0000313" key="10">
    <source>
        <dbReference type="Proteomes" id="UP000326903"/>
    </source>
</evidence>
<dbReference type="PANTHER" id="PTHR48073:SF2">
    <property type="entry name" value="O-SUCCINYLBENZOATE SYNTHASE"/>
    <property type="match status" value="1"/>
</dbReference>
<dbReference type="EMBL" id="VYQF01000005">
    <property type="protein sequence ID" value="KAA9037669.1"/>
    <property type="molecule type" value="Genomic_DNA"/>
</dbReference>
<keyword evidence="10" id="KW-1185">Reference proteome</keyword>
<dbReference type="InterPro" id="IPR013341">
    <property type="entry name" value="Mandelate_racemase_N_dom"/>
</dbReference>
<dbReference type="PANTHER" id="PTHR48073">
    <property type="entry name" value="O-SUCCINYLBENZOATE SYNTHASE-RELATED"/>
    <property type="match status" value="1"/>
</dbReference>
<evidence type="ECO:0000256" key="7">
    <source>
        <dbReference type="RuleBase" id="RU366006"/>
    </source>
</evidence>
<dbReference type="GO" id="GO:0006518">
    <property type="term" value="P:peptide metabolic process"/>
    <property type="evidence" value="ECO:0007669"/>
    <property type="project" value="UniProtKB-ARBA"/>
</dbReference>
<dbReference type="GO" id="GO:0016855">
    <property type="term" value="F:racemase and epimerase activity, acting on amino acids and derivatives"/>
    <property type="evidence" value="ECO:0007669"/>
    <property type="project" value="UniProtKB-UniRule"/>
</dbReference>
<dbReference type="SUPFAM" id="SSF51604">
    <property type="entry name" value="Enolase C-terminal domain-like"/>
    <property type="match status" value="1"/>
</dbReference>
<dbReference type="FunFam" id="3.30.390.10:FF:000009">
    <property type="entry name" value="Hydrophobic dipeptide epimerase"/>
    <property type="match status" value="1"/>
</dbReference>
<dbReference type="SUPFAM" id="SSF54826">
    <property type="entry name" value="Enolase N-terminal domain-like"/>
    <property type="match status" value="1"/>
</dbReference>
<evidence type="ECO:0000256" key="4">
    <source>
        <dbReference type="ARBA" id="ARBA00023235"/>
    </source>
</evidence>
<comment type="similarity">
    <text evidence="1 7">Belongs to the mandelate racemase/muconate lactonizing enzyme family.</text>
</comment>
<dbReference type="SFLD" id="SFLDG00180">
    <property type="entry name" value="muconate_cycloisomerase"/>
    <property type="match status" value="1"/>
</dbReference>
<feature type="binding site" evidence="6">
    <location>
        <position position="246"/>
    </location>
    <ligand>
        <name>Mg(2+)</name>
        <dbReference type="ChEBI" id="CHEBI:18420"/>
    </ligand>
</feature>
<name>A0A5J5IFN9_9BACT</name>
<dbReference type="CDD" id="cd03319">
    <property type="entry name" value="L-Ala-DL-Glu_epimerase"/>
    <property type="match status" value="1"/>
</dbReference>
<keyword evidence="4 7" id="KW-0413">Isomerase</keyword>
<evidence type="ECO:0000256" key="1">
    <source>
        <dbReference type="ARBA" id="ARBA00008031"/>
    </source>
</evidence>
<feature type="binding site" evidence="6">
    <location>
        <position position="195"/>
    </location>
    <ligand>
        <name>Mg(2+)</name>
        <dbReference type="ChEBI" id="CHEBI:18420"/>
    </ligand>
</feature>
<dbReference type="InterPro" id="IPR029065">
    <property type="entry name" value="Enolase_C-like"/>
</dbReference>
<keyword evidence="3 6" id="KW-0460">Magnesium</keyword>
<dbReference type="InterPro" id="IPR013342">
    <property type="entry name" value="Mandelate_racemase_C"/>
</dbReference>
<dbReference type="InterPro" id="IPR034603">
    <property type="entry name" value="Dipeptide_epimerase"/>
</dbReference>
<feature type="active site" description="Proton acceptor; specific for (S)-substrate epimerization" evidence="5">
    <location>
        <position position="270"/>
    </location>
</feature>
<dbReference type="InterPro" id="IPR029017">
    <property type="entry name" value="Enolase-like_N"/>
</dbReference>
<evidence type="ECO:0000256" key="6">
    <source>
        <dbReference type="PIRSR" id="PIRSR634603-3"/>
    </source>
</evidence>
<dbReference type="Pfam" id="PF13378">
    <property type="entry name" value="MR_MLE_C"/>
    <property type="match status" value="1"/>
</dbReference>
<feature type="binding site" evidence="6">
    <location>
        <position position="221"/>
    </location>
    <ligand>
        <name>Mg(2+)</name>
        <dbReference type="ChEBI" id="CHEBI:18420"/>
    </ligand>
</feature>
<dbReference type="InterPro" id="IPR036849">
    <property type="entry name" value="Enolase-like_C_sf"/>
</dbReference>
<protein>
    <recommendedName>
        <fullName evidence="7">Dipeptide epimerase</fullName>
        <ecNumber evidence="7">5.1.1.-</ecNumber>
    </recommendedName>
</protein>
<dbReference type="EC" id="5.1.1.-" evidence="7"/>
<dbReference type="Pfam" id="PF02746">
    <property type="entry name" value="MR_MLE_N"/>
    <property type="match status" value="1"/>
</dbReference>
<comment type="caution">
    <text evidence="9">The sequence shown here is derived from an EMBL/GenBank/DDBJ whole genome shotgun (WGS) entry which is preliminary data.</text>
</comment>
<evidence type="ECO:0000313" key="9">
    <source>
        <dbReference type="EMBL" id="KAA9037669.1"/>
    </source>
</evidence>
<feature type="domain" description="Mandelate racemase/muconate lactonizing enzyme C-terminal" evidence="8">
    <location>
        <begin position="146"/>
        <end position="242"/>
    </location>
</feature>
<dbReference type="SFLD" id="SFLDS00001">
    <property type="entry name" value="Enolase"/>
    <property type="match status" value="1"/>
</dbReference>
<dbReference type="SFLD" id="SFLDF00009">
    <property type="entry name" value="o-succinylbenzoate_synthase"/>
    <property type="match status" value="1"/>
</dbReference>
<evidence type="ECO:0000256" key="3">
    <source>
        <dbReference type="ARBA" id="ARBA00022842"/>
    </source>
</evidence>
<dbReference type="AlphaFoldDB" id="A0A5J5IFN9"/>
<feature type="active site" description="Proton acceptor; specific for (R)-substrate epimerization" evidence="5">
    <location>
        <position position="167"/>
    </location>
</feature>
<gene>
    <name evidence="9" type="ORF">FW778_16375</name>
</gene>
<comment type="cofactor">
    <cofactor evidence="6 7">
        <name>Mg(2+)</name>
        <dbReference type="ChEBI" id="CHEBI:18420"/>
    </cofactor>
    <text evidence="6 7">Binds 1 Mg(2+) ion per subunit.</text>
</comment>
<dbReference type="Gene3D" id="3.30.390.10">
    <property type="entry name" value="Enolase-like, N-terminal domain"/>
    <property type="match status" value="1"/>
</dbReference>
<dbReference type="SMART" id="SM00922">
    <property type="entry name" value="MR_MLE"/>
    <property type="match status" value="1"/>
</dbReference>
<dbReference type="GO" id="GO:0000287">
    <property type="term" value="F:magnesium ion binding"/>
    <property type="evidence" value="ECO:0007669"/>
    <property type="project" value="UniProtKB-ARBA"/>
</dbReference>
<reference evidence="9 10" key="1">
    <citation type="submission" date="2019-09" db="EMBL/GenBank/DDBJ databases">
        <title>Draft genome sequence of Ginsengibacter sp. BR5-29.</title>
        <authorList>
            <person name="Im W.-T."/>
        </authorList>
    </citation>
    <scope>NUCLEOTIDE SEQUENCE [LARGE SCALE GENOMIC DNA]</scope>
    <source>
        <strain evidence="9 10">BR5-29</strain>
    </source>
</reference>
<evidence type="ECO:0000256" key="2">
    <source>
        <dbReference type="ARBA" id="ARBA00022723"/>
    </source>
</evidence>
<sequence>MTAHDLQITQIELYKLFIPLKEPFVISLGPIYNAENIIAVIRTNIGISGFGECSPFMTINGETQSTCFSVGEILAKKLKGKNPLNIEDCMNMMDKTIYGNHSIKSAFDIALYDIASQHTGVPLYKFLGGKKDKKLITDYTVSIGNPEKMASDALKIKKAGYQVIKVKLGESKETDVARIKAIRKAIGGKIPIRIDANQGWDAKTAIKVLQALKDYNIQYCEEPIPRWDYLNLKKVKKKSPIPIMADESCCDHHDAERLIQLRSCDMFNLKLGKSSGLLKAKKIIALAEKENMKMQVGGFMESKIAMTANAHLALSSKNILYCDFDTPLMFAEDPVSGGIIYKENGIIDVPETVGLGAWIAKERLEKLEKIIV</sequence>